<accession>A0A1G8B8U8</accession>
<dbReference type="Proteomes" id="UP000199705">
    <property type="component" value="Unassembled WGS sequence"/>
</dbReference>
<dbReference type="AlphaFoldDB" id="A0A1G8B8U8"/>
<protein>
    <recommendedName>
        <fullName evidence="3">RES domain-containing protein</fullName>
    </recommendedName>
</protein>
<sequence length="293" mass="33957">MNDTLKFLDSIKDRLEEVPYEEIYQSVAAMRDKFVPFALIKKGAFIDRVRVHKKPDDLFLKEVDISYIHDQEIIDNYVGYGRANKEKQAVFYGAVLSPKIEHPRVVAYFETSSLLKHLDQYPDVTEYFTLSRWRVTQDIEVMEVIFSDEALKVSEYAQMSLANQLKNYKHLPLAAEYEEQGRFFANQFARNDIKEGQDYKYKITAAYVNYIWAKSHLKGVTYPSVQSKYLGQNVALLPELVNSSLQLEAPVGIFKFERKGGINQPVDSTKVAMNLGKDNTAFIFKDYYDGEFR</sequence>
<evidence type="ECO:0000313" key="2">
    <source>
        <dbReference type="Proteomes" id="UP000199705"/>
    </source>
</evidence>
<evidence type="ECO:0008006" key="3">
    <source>
        <dbReference type="Google" id="ProtNLM"/>
    </source>
</evidence>
<organism evidence="1 2">
    <name type="scientific">Mucilaginibacter gossypii</name>
    <dbReference type="NCBI Taxonomy" id="551996"/>
    <lineage>
        <taxon>Bacteria</taxon>
        <taxon>Pseudomonadati</taxon>
        <taxon>Bacteroidota</taxon>
        <taxon>Sphingobacteriia</taxon>
        <taxon>Sphingobacteriales</taxon>
        <taxon>Sphingobacteriaceae</taxon>
        <taxon>Mucilaginibacter</taxon>
    </lineage>
</organism>
<evidence type="ECO:0000313" key="1">
    <source>
        <dbReference type="EMBL" id="SDH29534.1"/>
    </source>
</evidence>
<gene>
    <name evidence="1" type="ORF">SAMN05192573_108141</name>
</gene>
<dbReference type="EMBL" id="FNCG01000008">
    <property type="protein sequence ID" value="SDH29534.1"/>
    <property type="molecule type" value="Genomic_DNA"/>
</dbReference>
<name>A0A1G8B8U8_9SPHI</name>
<keyword evidence="2" id="KW-1185">Reference proteome</keyword>
<dbReference type="RefSeq" id="WP_091169444.1">
    <property type="nucleotide sequence ID" value="NZ_FNCG01000008.1"/>
</dbReference>
<proteinExistence type="predicted"/>
<reference evidence="2" key="1">
    <citation type="submission" date="2016-10" db="EMBL/GenBank/DDBJ databases">
        <authorList>
            <person name="Varghese N."/>
            <person name="Submissions S."/>
        </authorList>
    </citation>
    <scope>NUCLEOTIDE SEQUENCE [LARGE SCALE GENOMIC DNA]</scope>
    <source>
        <strain evidence="2">Gh-67</strain>
    </source>
</reference>